<dbReference type="STRING" id="1218173.BALCAV_0202665"/>
<gene>
    <name evidence="3" type="ORF">AJ85_01915</name>
    <name evidence="2" type="ORF">BALCAV_0202665</name>
</gene>
<evidence type="ECO:0000313" key="3">
    <source>
        <dbReference type="EMBL" id="THG88619.1"/>
    </source>
</evidence>
<dbReference type="InterPro" id="IPR016181">
    <property type="entry name" value="Acyl_CoA_acyltransferase"/>
</dbReference>
<dbReference type="Proteomes" id="UP000297014">
    <property type="component" value="Unassembled WGS sequence"/>
</dbReference>
<dbReference type="AlphaFoldDB" id="A0A094WRJ6"/>
<dbReference type="eggNOG" id="COG0456">
    <property type="taxonomic scope" value="Bacteria"/>
</dbReference>
<dbReference type="RefSeq" id="WP_003323863.1">
    <property type="nucleotide sequence ID" value="NZ_ALPT02000006.1"/>
</dbReference>
<dbReference type="Gene3D" id="3.40.630.30">
    <property type="match status" value="1"/>
</dbReference>
<dbReference type="InterPro" id="IPR000182">
    <property type="entry name" value="GNAT_dom"/>
</dbReference>
<evidence type="ECO:0000259" key="1">
    <source>
        <dbReference type="PROSITE" id="PS51186"/>
    </source>
</evidence>
<dbReference type="EMBL" id="ALPT02000006">
    <property type="protein sequence ID" value="KGA98673.1"/>
    <property type="molecule type" value="Genomic_DNA"/>
</dbReference>
<dbReference type="EMBL" id="JALP01000359">
    <property type="protein sequence ID" value="THG88619.1"/>
    <property type="molecule type" value="Genomic_DNA"/>
</dbReference>
<accession>A0A094WRJ6</accession>
<proteinExistence type="predicted"/>
<evidence type="ECO:0000313" key="4">
    <source>
        <dbReference type="Proteomes" id="UP000002754"/>
    </source>
</evidence>
<dbReference type="PROSITE" id="PS51186">
    <property type="entry name" value="GNAT"/>
    <property type="match status" value="1"/>
</dbReference>
<name>A0A094WRJ6_ALKAL</name>
<comment type="caution">
    <text evidence="2">The sequence shown here is derived from an EMBL/GenBank/DDBJ whole genome shotgun (WGS) entry which is preliminary data.</text>
</comment>
<dbReference type="InterPro" id="IPR022525">
    <property type="entry name" value="GNAT_AblB"/>
</dbReference>
<reference evidence="2 4" key="1">
    <citation type="journal article" date="2014" name="Genome Announc.">
        <title>Draft Genome Sequence of Bacillus alcalophilus AV1934, a Classic Alkaliphile Isolated from Human Feces in 1934.</title>
        <authorList>
            <person name="Attie O."/>
            <person name="Jayaprakash A."/>
            <person name="Shah H."/>
            <person name="Paulsen I.T."/>
            <person name="Morino M."/>
            <person name="Takahashi Y."/>
            <person name="Narumi I."/>
            <person name="Sachidanandam R."/>
            <person name="Satoh K."/>
            <person name="Ito M."/>
            <person name="Krulwich T.A."/>
        </authorList>
    </citation>
    <scope>NUCLEOTIDE SEQUENCE [LARGE SCALE GENOMIC DNA]</scope>
    <source>
        <strain evidence="2 4">AV1934</strain>
    </source>
</reference>
<sequence length="282" mass="32425">MISVATKEKVRNECFQAELYIDHANERIRVDEFRGDPKKLLIELEQMRQEKPFTKLIIYAKPTQWQRLLPLGFELEAIFKGYFNGVDNYAMCRFFTNERKNCGDWIAEDQIMEGVLNKPISKGNKDLPPGYQLRRANQADIEALASFYARIFSSYPVPISEPAYLQKLMSAGAIFYLATFEAEIVCAASADVNAVFHNAEMTDCATDPAHRQYGLIKHLIKLIERELYSDRILSTYSIARANSFGMNSALHQLGYEYQGRLTNNCFMEGAYENLNVWVKNQH</sequence>
<dbReference type="NCBIfam" id="TIGR03827">
    <property type="entry name" value="GNAT_ablB"/>
    <property type="match status" value="1"/>
</dbReference>
<dbReference type="GO" id="GO:0008080">
    <property type="term" value="F:N-acetyltransferase activity"/>
    <property type="evidence" value="ECO:0007669"/>
    <property type="project" value="InterPro"/>
</dbReference>
<evidence type="ECO:0000313" key="5">
    <source>
        <dbReference type="Proteomes" id="UP000297014"/>
    </source>
</evidence>
<reference evidence="3 5" key="2">
    <citation type="submission" date="2014-01" db="EMBL/GenBank/DDBJ databases">
        <title>Draft genome sequencing of Bacillus alcalophilus CGMCC 1.3604.</title>
        <authorList>
            <person name="Yang J."/>
            <person name="Diao L."/>
            <person name="Yang S."/>
        </authorList>
    </citation>
    <scope>NUCLEOTIDE SEQUENCE [LARGE SCALE GENOMIC DNA]</scope>
    <source>
        <strain evidence="3 5">CGMCC 1.3604</strain>
    </source>
</reference>
<dbReference type="SUPFAM" id="SSF55729">
    <property type="entry name" value="Acyl-CoA N-acyltransferases (Nat)"/>
    <property type="match status" value="1"/>
</dbReference>
<evidence type="ECO:0000313" key="2">
    <source>
        <dbReference type="EMBL" id="KGA98673.1"/>
    </source>
</evidence>
<protein>
    <recommendedName>
        <fullName evidence="1">N-acetyltransferase domain-containing protein</fullName>
    </recommendedName>
</protein>
<organism evidence="2 4">
    <name type="scientific">Alkalihalobacillus alcalophilus ATCC 27647 = CGMCC 1.3604</name>
    <dbReference type="NCBI Taxonomy" id="1218173"/>
    <lineage>
        <taxon>Bacteria</taxon>
        <taxon>Bacillati</taxon>
        <taxon>Bacillota</taxon>
        <taxon>Bacilli</taxon>
        <taxon>Bacillales</taxon>
        <taxon>Bacillaceae</taxon>
        <taxon>Alkalihalobacillus</taxon>
    </lineage>
</organism>
<feature type="domain" description="N-acetyltransferase" evidence="1">
    <location>
        <begin position="131"/>
        <end position="277"/>
    </location>
</feature>
<dbReference type="Proteomes" id="UP000002754">
    <property type="component" value="Unassembled WGS sequence"/>
</dbReference>
<keyword evidence="4" id="KW-1185">Reference proteome</keyword>